<reference evidence="1" key="1">
    <citation type="submission" date="2019-11" db="EMBL/GenBank/DDBJ databases">
        <title>Nori genome reveals adaptations in red seaweeds to the harsh intertidal environment.</title>
        <authorList>
            <person name="Wang D."/>
            <person name="Mao Y."/>
        </authorList>
    </citation>
    <scope>NUCLEOTIDE SEQUENCE</scope>
    <source>
        <tissue evidence="1">Gametophyte</tissue>
    </source>
</reference>
<name>A0ACC3C778_PYRYE</name>
<evidence type="ECO:0000313" key="2">
    <source>
        <dbReference type="Proteomes" id="UP000798662"/>
    </source>
</evidence>
<dbReference type="Proteomes" id="UP000798662">
    <property type="component" value="Chromosome 2"/>
</dbReference>
<accession>A0ACC3C778</accession>
<keyword evidence="2" id="KW-1185">Reference proteome</keyword>
<sequence>MMQLLKRQMTIFVQELNFKGRLNTGTSASGEVALSGKHYDSDDVEKAKRAHKTQLAKDGKVVPPVDP</sequence>
<dbReference type="EMBL" id="CM020619">
    <property type="protein sequence ID" value="KAK1866161.1"/>
    <property type="molecule type" value="Genomic_DNA"/>
</dbReference>
<evidence type="ECO:0000313" key="1">
    <source>
        <dbReference type="EMBL" id="KAK1866161.1"/>
    </source>
</evidence>
<comment type="caution">
    <text evidence="1">The sequence shown here is derived from an EMBL/GenBank/DDBJ whole genome shotgun (WGS) entry which is preliminary data.</text>
</comment>
<gene>
    <name evidence="1" type="ORF">I4F81_008681</name>
</gene>
<organism evidence="1 2">
    <name type="scientific">Pyropia yezoensis</name>
    <name type="common">Susabi-nori</name>
    <name type="synonym">Porphyra yezoensis</name>
    <dbReference type="NCBI Taxonomy" id="2788"/>
    <lineage>
        <taxon>Eukaryota</taxon>
        <taxon>Rhodophyta</taxon>
        <taxon>Bangiophyceae</taxon>
        <taxon>Bangiales</taxon>
        <taxon>Bangiaceae</taxon>
        <taxon>Pyropia</taxon>
    </lineage>
</organism>
<protein>
    <submittedName>
        <fullName evidence="1">Uncharacterized protein</fullName>
    </submittedName>
</protein>
<proteinExistence type="predicted"/>